<feature type="transmembrane region" description="Helical" evidence="1">
    <location>
        <begin position="139"/>
        <end position="159"/>
    </location>
</feature>
<gene>
    <name evidence="2" type="ORF">HLUCCA11_03220</name>
</gene>
<reference evidence="2 3" key="1">
    <citation type="submission" date="2015-09" db="EMBL/GenBank/DDBJ databases">
        <title>Identification and resolution of microdiversity through metagenomic sequencing of parallel consortia.</title>
        <authorList>
            <person name="Nelson W.C."/>
            <person name="Romine M.F."/>
            <person name="Lindemann S.R."/>
        </authorList>
    </citation>
    <scope>NUCLEOTIDE SEQUENCE [LARGE SCALE GENOMIC DNA]</scope>
    <source>
        <strain evidence="2">Ana</strain>
    </source>
</reference>
<name>A0A0P7ZTN5_9CYAN</name>
<dbReference type="AlphaFoldDB" id="A0A0P7ZTN5"/>
<protein>
    <recommendedName>
        <fullName evidence="4">Cobalamin biosynthesis protein CobQ</fullName>
    </recommendedName>
</protein>
<comment type="caution">
    <text evidence="2">The sequence shown here is derived from an EMBL/GenBank/DDBJ whole genome shotgun (WGS) entry which is preliminary data.</text>
</comment>
<accession>A0A0P7ZTN5</accession>
<dbReference type="Proteomes" id="UP000050465">
    <property type="component" value="Unassembled WGS sequence"/>
</dbReference>
<sequence length="188" mass="21706">MNTPAHVIFNLALLGRQKQPQWNPLIIWGALVPDLALFGFYGWMKLATDIPESQIWQVEYFRDDWQQLFTIFNSIPLALLGFGLMLYAQRTGIALLFASAVLHCLEDLPVHHDDAHRHFWPLSDFRFISPVSYWDRDHYGGIVAPIEMVLMLAASVYVFKRVRSRWTKGLLIIANALPLLAHTWFTLT</sequence>
<proteinExistence type="predicted"/>
<keyword evidence="1" id="KW-1133">Transmembrane helix</keyword>
<keyword evidence="1" id="KW-0812">Transmembrane</keyword>
<evidence type="ECO:0008006" key="4">
    <source>
        <dbReference type="Google" id="ProtNLM"/>
    </source>
</evidence>
<organism evidence="2 3">
    <name type="scientific">Phormidesmis priestleyi Ana</name>
    <dbReference type="NCBI Taxonomy" id="1666911"/>
    <lineage>
        <taxon>Bacteria</taxon>
        <taxon>Bacillati</taxon>
        <taxon>Cyanobacteriota</taxon>
        <taxon>Cyanophyceae</taxon>
        <taxon>Leptolyngbyales</taxon>
        <taxon>Leptolyngbyaceae</taxon>
        <taxon>Phormidesmis</taxon>
    </lineage>
</organism>
<feature type="transmembrane region" description="Helical" evidence="1">
    <location>
        <begin position="65"/>
        <end position="88"/>
    </location>
</feature>
<evidence type="ECO:0000313" key="2">
    <source>
        <dbReference type="EMBL" id="KPQ36939.1"/>
    </source>
</evidence>
<evidence type="ECO:0000256" key="1">
    <source>
        <dbReference type="SAM" id="Phobius"/>
    </source>
</evidence>
<dbReference type="EMBL" id="LJZR01000003">
    <property type="protein sequence ID" value="KPQ36939.1"/>
    <property type="molecule type" value="Genomic_DNA"/>
</dbReference>
<dbReference type="STRING" id="1666911.HLUCCA11_03220"/>
<evidence type="ECO:0000313" key="3">
    <source>
        <dbReference type="Proteomes" id="UP000050465"/>
    </source>
</evidence>
<feature type="transmembrane region" description="Helical" evidence="1">
    <location>
        <begin position="166"/>
        <end position="185"/>
    </location>
</feature>
<keyword evidence="1" id="KW-0472">Membrane</keyword>
<feature type="transmembrane region" description="Helical" evidence="1">
    <location>
        <begin position="25"/>
        <end position="44"/>
    </location>
</feature>